<dbReference type="RefSeq" id="WP_264485306.1">
    <property type="nucleotide sequence ID" value="NZ_JAPDDT010000001.1"/>
</dbReference>
<evidence type="ECO:0000256" key="3">
    <source>
        <dbReference type="SAM" id="SignalP"/>
    </source>
</evidence>
<dbReference type="InterPro" id="IPR011050">
    <property type="entry name" value="Pectin_lyase_fold/virulence"/>
</dbReference>
<comment type="caution">
    <text evidence="4">The sequence shown here is derived from an EMBL/GenBank/DDBJ whole genome shotgun (WGS) entry which is preliminary data.</text>
</comment>
<reference evidence="4 5" key="1">
    <citation type="submission" date="2022-10" db="EMBL/GenBank/DDBJ databases">
        <title>Luteolibacter arcticus strain CCTCC AB 2014275, whole genome shotgun sequencing project.</title>
        <authorList>
            <person name="Zhao G."/>
            <person name="Shen L."/>
        </authorList>
    </citation>
    <scope>NUCLEOTIDE SEQUENCE [LARGE SCALE GENOMIC DNA]</scope>
    <source>
        <strain evidence="4 5">CCTCC AB 2014275</strain>
    </source>
</reference>
<name>A0ABT3GC38_9BACT</name>
<dbReference type="InterPro" id="IPR013425">
    <property type="entry name" value="Autotrns_rpt"/>
</dbReference>
<gene>
    <name evidence="4" type="ORF">OKA05_01450</name>
</gene>
<sequence>MKNSSNYFLAVPPVTCAALSLLALSTVVHAVDIHWDGNGATPGNIATPTGNWGTSAFWSPDATGSSAAVSTWNAADTAVFSAGTEATGAYTVTVNANTAAAGLKFEEGNVTFLSASSAKSLTVNSNLELTLGSRLVTVGSTTATTTVNLLLGSNTLTLNSGNLDLYGSNTMSAATLKAGNITIGNANAFGTTGSVTLGDTAASSAVRFRMRTLALARPFVLQSGTGFTLNATLDSVGFNSPTITGGVTSSGTGTTNLALESVISGTGSSLTFTASGTNPINHTGALSLRNGGQGTGTGNPTGTVSVTAPIGANVTNVTITDATSVSVSGTKGLQRVVLGSTSNAYTGNTAVSSNSRLELSASEVIPDGSGKGNLAVNGNLILTTGTGNTTETVNGLSGSGSITRSGATGTSTLIVGANDATSSFTGMIGNGAGKVALTKIGSGTLTLNNINTYTGSTTIAAGTLSLELDQVLADTGSINIATGATLNLTETSTPEVISVLRFDGVQQATGKWGRTGSIAALNADFESDRITGDGLLDVTNITADLYWDGTGTSWQAPAAWSVSPLDAAFNPTTPPDLNNLTRFGSDGLTLDQTVNLNGDQVTPAMVFTSPVLFTFLGGNADHTLTLGGLTVDVASEGPVFGSATAGQKVDLILSGSQTWTNASLSGATIAENGVELGAGTLTLAGAGSTSLKGIVSGSGAVTKTATGSLDLLGANTYTGSTSIQAGTAMLGTATSLGGTANGTVVGGGATLDFNGQTVGAENITLGVGSAGNLVNSDTANPASLAGDINLNFNSNAGGAGDLTLSGVISQTAGAKNLTKTGAGKLTITNANLYTGTTTLANGSGTVAITNPTALGSGPVALTKGGTNTGTLELSNGISVANAMTFASANGYGGGGSAHIRNVSGNNTLTGTLTLTATGGNGMNVESNGGLLTLTNTITSTITDNTRQLGLSGTGNGLITGNIVNTGSNQFAVIKSGTGIWTLSGSNTYTGATNVGAGTLVLTNNGGIADTASVNVSSGAFLQLDFAGSDTIAALVLGGVAMGPGTYTASHPSGRITGTGALFIPGADPFASWIATPAFGLAPADRDKTDDPDNDGLTNEQEFALDGNPASGAATGKVVGKIDSGHLTLTLPVRTGATFNGSGPLTSLPINGVVYRIDGDDDLSGFTSGVEEVAALTAGMPGLTTGWTYRTFRLTATTAAAPKGFLRADVSTAPAP</sequence>
<feature type="region of interest" description="Disordered" evidence="2">
    <location>
        <begin position="1081"/>
        <end position="1110"/>
    </location>
</feature>
<evidence type="ECO:0000256" key="2">
    <source>
        <dbReference type="SAM" id="MobiDB-lite"/>
    </source>
</evidence>
<organism evidence="4 5">
    <name type="scientific">Luteolibacter arcticus</name>
    <dbReference type="NCBI Taxonomy" id="1581411"/>
    <lineage>
        <taxon>Bacteria</taxon>
        <taxon>Pseudomonadati</taxon>
        <taxon>Verrucomicrobiota</taxon>
        <taxon>Verrucomicrobiia</taxon>
        <taxon>Verrucomicrobiales</taxon>
        <taxon>Verrucomicrobiaceae</taxon>
        <taxon>Luteolibacter</taxon>
    </lineage>
</organism>
<protein>
    <submittedName>
        <fullName evidence="4">Autotransporter-associated beta strand repeat-containing protein</fullName>
    </submittedName>
</protein>
<dbReference type="Pfam" id="PF12951">
    <property type="entry name" value="PATR"/>
    <property type="match status" value="4"/>
</dbReference>
<feature type="signal peptide" evidence="3">
    <location>
        <begin position="1"/>
        <end position="30"/>
    </location>
</feature>
<feature type="chain" id="PRO_5046861599" evidence="3">
    <location>
        <begin position="31"/>
        <end position="1215"/>
    </location>
</feature>
<dbReference type="Proteomes" id="UP001320876">
    <property type="component" value="Unassembled WGS sequence"/>
</dbReference>
<dbReference type="EMBL" id="JAPDDT010000001">
    <property type="protein sequence ID" value="MCW1921197.1"/>
    <property type="molecule type" value="Genomic_DNA"/>
</dbReference>
<keyword evidence="5" id="KW-1185">Reference proteome</keyword>
<accession>A0ABT3GC38</accession>
<evidence type="ECO:0000313" key="5">
    <source>
        <dbReference type="Proteomes" id="UP001320876"/>
    </source>
</evidence>
<proteinExistence type="predicted"/>
<evidence type="ECO:0000256" key="1">
    <source>
        <dbReference type="ARBA" id="ARBA00022729"/>
    </source>
</evidence>
<keyword evidence="1 3" id="KW-0732">Signal</keyword>
<dbReference type="NCBIfam" id="TIGR02601">
    <property type="entry name" value="autotrns_rpt"/>
    <property type="match status" value="4"/>
</dbReference>
<dbReference type="SUPFAM" id="SSF51126">
    <property type="entry name" value="Pectin lyase-like"/>
    <property type="match status" value="2"/>
</dbReference>
<evidence type="ECO:0000313" key="4">
    <source>
        <dbReference type="EMBL" id="MCW1921197.1"/>
    </source>
</evidence>